<feature type="region of interest" description="Disordered" evidence="7">
    <location>
        <begin position="23"/>
        <end position="43"/>
    </location>
</feature>
<dbReference type="PANTHER" id="PTHR22726:SF1">
    <property type="entry name" value="METALLOENDOPEPTIDASE OMA1, MITOCHONDRIAL"/>
    <property type="match status" value="1"/>
</dbReference>
<keyword evidence="4" id="KW-0378">Hydrolase</keyword>
<sequence length="520" mass="59391">MLHPAEIKLLVNTPSLTRAPGRLLRRPSNVTTPLSKPTRSPQRRSDYCLVRALGDDFPFLPPIPVLGRRGFHTSYFNAFFKPMGKAYISAGASVRSAMTPPYSSQRFRIKYCVGYSLLSVAAVWSMGIFINLEQAPNTGRWRSTTEDKPYPELSDIQKYENERSIIEKYDIEEDPQDVHVRLVNHVYANMLEGLQDDRCTLKPYLCDMPSRDDQAKNERNDNAGCVVGSEKTNNRPPNIYVCKRRSPDAFTNDDGIFIYKGLLDLLENDEDMVAVVIGHEVAHSIQGHLNERSGEDVWKILAAISSVPYVWSLFKHHGPYSSQLCGQLREAYVEPSNFEFLLSQVLEHEADMVGLKLMALAGYDPIHAPRLHDFFARLEEHERLCPSSSDCSCQSLESVTPWRPGVTMTGSDLSNYYPETTQCWSLISERMETCENEHFKQIAAERWWHSTHPPIRARQQYLTEALFKERKKFEESEKLRTKPVKRFQYSIEGSESGKSGEFRDSSASAKPWMSQLKTIC</sequence>
<gene>
    <name evidence="9" type="ORF">BGZ65_009146</name>
</gene>
<dbReference type="Gene3D" id="3.30.2010.10">
    <property type="entry name" value="Metalloproteases ('zincins'), catalytic domain"/>
    <property type="match status" value="1"/>
</dbReference>
<reference evidence="9" key="1">
    <citation type="journal article" date="2020" name="Fungal Divers.">
        <title>Resolving the Mortierellaceae phylogeny through synthesis of multi-gene phylogenetics and phylogenomics.</title>
        <authorList>
            <person name="Vandepol N."/>
            <person name="Liber J."/>
            <person name="Desiro A."/>
            <person name="Na H."/>
            <person name="Kennedy M."/>
            <person name="Barry K."/>
            <person name="Grigoriev I.V."/>
            <person name="Miller A.N."/>
            <person name="O'Donnell K."/>
            <person name="Stajich J.E."/>
            <person name="Bonito G."/>
        </authorList>
    </citation>
    <scope>NUCLEOTIDE SEQUENCE</scope>
    <source>
        <strain evidence="9">MES-2147</strain>
    </source>
</reference>
<keyword evidence="2" id="KW-0645">Protease</keyword>
<evidence type="ECO:0000256" key="2">
    <source>
        <dbReference type="ARBA" id="ARBA00022670"/>
    </source>
</evidence>
<evidence type="ECO:0000259" key="8">
    <source>
        <dbReference type="Pfam" id="PF01435"/>
    </source>
</evidence>
<dbReference type="PANTHER" id="PTHR22726">
    <property type="entry name" value="METALLOENDOPEPTIDASE OMA1"/>
    <property type="match status" value="1"/>
</dbReference>
<evidence type="ECO:0000313" key="10">
    <source>
        <dbReference type="Proteomes" id="UP000749646"/>
    </source>
</evidence>
<protein>
    <recommendedName>
        <fullName evidence="8">Peptidase M48 domain-containing protein</fullName>
    </recommendedName>
</protein>
<dbReference type="GO" id="GO:0004222">
    <property type="term" value="F:metalloendopeptidase activity"/>
    <property type="evidence" value="ECO:0007669"/>
    <property type="project" value="InterPro"/>
</dbReference>
<comment type="cofactor">
    <cofactor evidence="1">
        <name>Zn(2+)</name>
        <dbReference type="ChEBI" id="CHEBI:29105"/>
    </cofactor>
</comment>
<organism evidence="9 10">
    <name type="scientific">Modicella reniformis</name>
    <dbReference type="NCBI Taxonomy" id="1440133"/>
    <lineage>
        <taxon>Eukaryota</taxon>
        <taxon>Fungi</taxon>
        <taxon>Fungi incertae sedis</taxon>
        <taxon>Mucoromycota</taxon>
        <taxon>Mortierellomycotina</taxon>
        <taxon>Mortierellomycetes</taxon>
        <taxon>Mortierellales</taxon>
        <taxon>Mortierellaceae</taxon>
        <taxon>Modicella</taxon>
    </lineage>
</organism>
<name>A0A9P6J8Z4_9FUNG</name>
<proteinExistence type="predicted"/>
<evidence type="ECO:0000256" key="4">
    <source>
        <dbReference type="ARBA" id="ARBA00022801"/>
    </source>
</evidence>
<evidence type="ECO:0000256" key="3">
    <source>
        <dbReference type="ARBA" id="ARBA00022723"/>
    </source>
</evidence>
<dbReference type="Proteomes" id="UP000749646">
    <property type="component" value="Unassembled WGS sequence"/>
</dbReference>
<dbReference type="GO" id="GO:0046872">
    <property type="term" value="F:metal ion binding"/>
    <property type="evidence" value="ECO:0007669"/>
    <property type="project" value="UniProtKB-KW"/>
</dbReference>
<feature type="compositionally biased region" description="Polar residues" evidence="7">
    <location>
        <begin position="28"/>
        <end position="40"/>
    </location>
</feature>
<keyword evidence="10" id="KW-1185">Reference proteome</keyword>
<comment type="caution">
    <text evidence="9">The sequence shown here is derived from an EMBL/GenBank/DDBJ whole genome shotgun (WGS) entry which is preliminary data.</text>
</comment>
<accession>A0A9P6J8Z4</accession>
<keyword evidence="6" id="KW-0482">Metalloprotease</keyword>
<dbReference type="EMBL" id="JAAAHW010006253">
    <property type="protein sequence ID" value="KAF9963853.1"/>
    <property type="molecule type" value="Genomic_DNA"/>
</dbReference>
<feature type="domain" description="Peptidase M48" evidence="8">
    <location>
        <begin position="233"/>
        <end position="464"/>
    </location>
</feature>
<evidence type="ECO:0000256" key="6">
    <source>
        <dbReference type="ARBA" id="ARBA00023049"/>
    </source>
</evidence>
<evidence type="ECO:0000256" key="5">
    <source>
        <dbReference type="ARBA" id="ARBA00022833"/>
    </source>
</evidence>
<keyword evidence="5" id="KW-0862">Zinc</keyword>
<dbReference type="InterPro" id="IPR051156">
    <property type="entry name" value="Mito/Outer_Membr_Metalloprot"/>
</dbReference>
<dbReference type="GO" id="GO:0016020">
    <property type="term" value="C:membrane"/>
    <property type="evidence" value="ECO:0007669"/>
    <property type="project" value="TreeGrafter"/>
</dbReference>
<evidence type="ECO:0000256" key="7">
    <source>
        <dbReference type="SAM" id="MobiDB-lite"/>
    </source>
</evidence>
<dbReference type="InterPro" id="IPR001915">
    <property type="entry name" value="Peptidase_M48"/>
</dbReference>
<keyword evidence="3" id="KW-0479">Metal-binding</keyword>
<evidence type="ECO:0000313" key="9">
    <source>
        <dbReference type="EMBL" id="KAF9963853.1"/>
    </source>
</evidence>
<dbReference type="OrthoDB" id="7464992at2759"/>
<evidence type="ECO:0000256" key="1">
    <source>
        <dbReference type="ARBA" id="ARBA00001947"/>
    </source>
</evidence>
<dbReference type="GO" id="GO:0051603">
    <property type="term" value="P:proteolysis involved in protein catabolic process"/>
    <property type="evidence" value="ECO:0007669"/>
    <property type="project" value="TreeGrafter"/>
</dbReference>
<dbReference type="Pfam" id="PF01435">
    <property type="entry name" value="Peptidase_M48"/>
    <property type="match status" value="1"/>
</dbReference>
<dbReference type="AlphaFoldDB" id="A0A9P6J8Z4"/>